<evidence type="ECO:0000256" key="3">
    <source>
        <dbReference type="ARBA" id="ARBA00022490"/>
    </source>
</evidence>
<protein>
    <recommendedName>
        <fullName evidence="6">Translation initiation factor eIF2B subunit epsilon</fullName>
    </recommendedName>
    <alternativeName>
        <fullName evidence="7">eIF2B GDP-GTP exchange factor subunit epsilon</fullName>
    </alternativeName>
</protein>
<evidence type="ECO:0000256" key="5">
    <source>
        <dbReference type="ARBA" id="ARBA00022917"/>
    </source>
</evidence>
<dbReference type="Gene3D" id="1.25.40.180">
    <property type="match status" value="1"/>
</dbReference>
<keyword evidence="5" id="KW-0648">Protein biosynthesis</keyword>
<evidence type="ECO:0000256" key="2">
    <source>
        <dbReference type="ARBA" id="ARBA00007878"/>
    </source>
</evidence>
<dbReference type="Pfam" id="PF25084">
    <property type="entry name" value="LbH_EIF2B"/>
    <property type="match status" value="1"/>
</dbReference>
<dbReference type="SUPFAM" id="SSF51161">
    <property type="entry name" value="Trimeric LpxA-like enzymes"/>
    <property type="match status" value="1"/>
</dbReference>
<dbReference type="InterPro" id="IPR011004">
    <property type="entry name" value="Trimer_LpxA-like_sf"/>
</dbReference>
<evidence type="ECO:0000259" key="9">
    <source>
        <dbReference type="PROSITE" id="PS51363"/>
    </source>
</evidence>
<proteinExistence type="inferred from homology"/>
<dbReference type="InterPro" id="IPR051956">
    <property type="entry name" value="eIF2B_epsilon"/>
</dbReference>
<dbReference type="AlphaFoldDB" id="A0A5E4PV25"/>
<dbReference type="FunFam" id="1.25.40.180:FF:000022">
    <property type="entry name" value="Translation initiation factor eIF-2B epsilon subunit"/>
    <property type="match status" value="1"/>
</dbReference>
<dbReference type="GO" id="GO:0005829">
    <property type="term" value="C:cytosol"/>
    <property type="evidence" value="ECO:0007669"/>
    <property type="project" value="UniProtKB-SubCell"/>
</dbReference>
<dbReference type="InterPro" id="IPR044123">
    <property type="entry name" value="W2_eIF2B_epsilon"/>
</dbReference>
<dbReference type="SUPFAM" id="SSF53448">
    <property type="entry name" value="Nucleotide-diphospho-sugar transferases"/>
    <property type="match status" value="1"/>
</dbReference>
<keyword evidence="3" id="KW-0963">Cytoplasm</keyword>
<dbReference type="SMART" id="SM00515">
    <property type="entry name" value="eIF5C"/>
    <property type="match status" value="1"/>
</dbReference>
<dbReference type="Pfam" id="PF02020">
    <property type="entry name" value="W2"/>
    <property type="match status" value="1"/>
</dbReference>
<dbReference type="CDD" id="cd11558">
    <property type="entry name" value="W2_eIF2B_epsilon"/>
    <property type="match status" value="1"/>
</dbReference>
<dbReference type="InterPro" id="IPR003307">
    <property type="entry name" value="W2_domain"/>
</dbReference>
<dbReference type="GO" id="GO:0005085">
    <property type="term" value="F:guanyl-nucleotide exchange factor activity"/>
    <property type="evidence" value="ECO:0007669"/>
    <property type="project" value="InterPro"/>
</dbReference>
<dbReference type="GO" id="GO:0031369">
    <property type="term" value="F:translation initiation factor binding"/>
    <property type="evidence" value="ECO:0007669"/>
    <property type="project" value="InterPro"/>
</dbReference>
<name>A0A5E4PV25_9NEOP</name>
<dbReference type="InterPro" id="IPR056764">
    <property type="entry name" value="LbH_EIF2B3/5"/>
</dbReference>
<dbReference type="InterPro" id="IPR016024">
    <property type="entry name" value="ARM-type_fold"/>
</dbReference>
<dbReference type="InterPro" id="IPR029044">
    <property type="entry name" value="Nucleotide-diphossugar_trans"/>
</dbReference>
<dbReference type="SUPFAM" id="SSF48371">
    <property type="entry name" value="ARM repeat"/>
    <property type="match status" value="1"/>
</dbReference>
<dbReference type="PROSITE" id="PS51363">
    <property type="entry name" value="W2"/>
    <property type="match status" value="1"/>
</dbReference>
<keyword evidence="4" id="KW-0396">Initiation factor</keyword>
<dbReference type="EMBL" id="FZQP02000460">
    <property type="protein sequence ID" value="VVC89134.1"/>
    <property type="molecule type" value="Genomic_DNA"/>
</dbReference>
<sequence length="647" mass="72811">MEADKENIVQAVVIMDLFNSNFTPICNDRPMGLLPVAGIPLLNYVLDSLLIGGVGEVILFCCQDASKIRTHVKKCKDEKMPWTLTMDIQVFSSDTCQTMGDVMREIDAASLVRGHFVLLSVNTITNINFAYLLDQHKQMCKKDKGAAMTLVYKEVAWDHAFINNDKSVFIAADGNTKKILLHQKYKPKCRDSKISIPLESILHHSKIKLQHNLLDANIALCSPSVPPLFSDNFDFQNRNDFIHGILINEDILASSLYYTLINEKQYAAAITNWKTYQIICMDILHLWVYPLSIETGSLFQNKYSFMGRHNYIKSNSVLSRSCSLIEDVLIASNSLIGDMTTLSKTIIGNNTKVGHNVTIHGSHVLNNVVIKDNCTIINSFIDDNCIIEENCIVEGAIIARDVSITVNSKLNGNIIENLDADKKEKLLLKSTSESGTEWENESSGEGEDEFIGFQKNWTDSESCYSSDSSAESTLPNSPVPEDTNIFLQEVVDSLARGYEDKLKCDYLILEINSSRYAYNIQLHEVNFFVVKALLSLPILIESKSVLATMKDILKFFYPVLSNYIKTKSSTMDCLRAIEDSCIKNDWLSGRAGQIVHLLYDADVVDEDSLVEWYKDLKDSESEIAEQTSLVKFFAWLQQASEESEESD</sequence>
<dbReference type="Gene3D" id="3.90.550.10">
    <property type="entry name" value="Spore Coat Polysaccharide Biosynthesis Protein SpsA, Chain A"/>
    <property type="match status" value="1"/>
</dbReference>
<evidence type="ECO:0000256" key="4">
    <source>
        <dbReference type="ARBA" id="ARBA00022540"/>
    </source>
</evidence>
<gene>
    <name evidence="10" type="ORF">LSINAPIS_LOCUS2339</name>
</gene>
<accession>A0A5E4PV25</accession>
<dbReference type="CDD" id="cd04197">
    <property type="entry name" value="eIF-2B_epsilon_N"/>
    <property type="match status" value="1"/>
</dbReference>
<comment type="subcellular location">
    <subcellularLocation>
        <location evidence="1">Cytoplasm</location>
        <location evidence="1">Cytosol</location>
    </subcellularLocation>
</comment>
<dbReference type="GO" id="GO:0003743">
    <property type="term" value="F:translation initiation factor activity"/>
    <property type="evidence" value="ECO:0007669"/>
    <property type="project" value="UniProtKB-KW"/>
</dbReference>
<evidence type="ECO:0000256" key="6">
    <source>
        <dbReference type="ARBA" id="ARBA00044144"/>
    </source>
</evidence>
<evidence type="ECO:0000256" key="7">
    <source>
        <dbReference type="ARBA" id="ARBA00044345"/>
    </source>
</evidence>
<dbReference type="PANTHER" id="PTHR45887">
    <property type="entry name" value="TRANSLATION INITIATION FACTOR EIF-2B SUBUNIT EPSILON"/>
    <property type="match status" value="1"/>
</dbReference>
<feature type="domain" description="W2" evidence="9">
    <location>
        <begin position="480"/>
        <end position="646"/>
    </location>
</feature>
<reference evidence="10 11" key="1">
    <citation type="submission" date="2017-07" db="EMBL/GenBank/DDBJ databases">
        <authorList>
            <person name="Talla V."/>
            <person name="Backstrom N."/>
        </authorList>
    </citation>
    <scope>NUCLEOTIDE SEQUENCE [LARGE SCALE GENOMIC DNA]</scope>
</reference>
<dbReference type="GO" id="GO:0005851">
    <property type="term" value="C:eukaryotic translation initiation factor 2B complex"/>
    <property type="evidence" value="ECO:0007669"/>
    <property type="project" value="TreeGrafter"/>
</dbReference>
<keyword evidence="11" id="KW-1185">Reference proteome</keyword>
<evidence type="ECO:0000256" key="8">
    <source>
        <dbReference type="ARBA" id="ARBA00046432"/>
    </source>
</evidence>
<comment type="subunit">
    <text evidence="8">Component of the translation initiation factor 2B (eIF2B) complex which is a heterodecamer of two sets of five different subunits: alpha, beta, gamma, delta and epsilon. Subunits alpha, beta and delta comprise a regulatory subcomplex and subunits epsilon and gamma comprise a catalytic subcomplex. Within the complex, the hexameric regulatory complex resides at the center, with the two heterodimeric catalytic subcomplexes bound on opposite sides.</text>
</comment>
<evidence type="ECO:0000256" key="1">
    <source>
        <dbReference type="ARBA" id="ARBA00004514"/>
    </source>
</evidence>
<evidence type="ECO:0000313" key="10">
    <source>
        <dbReference type="EMBL" id="VVC89134.1"/>
    </source>
</evidence>
<evidence type="ECO:0000313" key="11">
    <source>
        <dbReference type="Proteomes" id="UP000324832"/>
    </source>
</evidence>
<dbReference type="Proteomes" id="UP000324832">
    <property type="component" value="Unassembled WGS sequence"/>
</dbReference>
<dbReference type="InterPro" id="IPR035543">
    <property type="entry name" value="eIF-2B_epsilon_N"/>
</dbReference>
<organism evidence="10 11">
    <name type="scientific">Leptidea sinapis</name>
    <dbReference type="NCBI Taxonomy" id="189913"/>
    <lineage>
        <taxon>Eukaryota</taxon>
        <taxon>Metazoa</taxon>
        <taxon>Ecdysozoa</taxon>
        <taxon>Arthropoda</taxon>
        <taxon>Hexapoda</taxon>
        <taxon>Insecta</taxon>
        <taxon>Pterygota</taxon>
        <taxon>Neoptera</taxon>
        <taxon>Endopterygota</taxon>
        <taxon>Lepidoptera</taxon>
        <taxon>Glossata</taxon>
        <taxon>Ditrysia</taxon>
        <taxon>Papilionoidea</taxon>
        <taxon>Pieridae</taxon>
        <taxon>Dismorphiinae</taxon>
        <taxon>Leptidea</taxon>
    </lineage>
</organism>
<dbReference type="PANTHER" id="PTHR45887:SF1">
    <property type="entry name" value="TRANSLATION INITIATION FACTOR EIF-2B SUBUNIT EPSILON"/>
    <property type="match status" value="1"/>
</dbReference>
<comment type="similarity">
    <text evidence="2">Belongs to the eIF-2B gamma/epsilon subunits family.</text>
</comment>
<dbReference type="Gene3D" id="2.160.10.10">
    <property type="entry name" value="Hexapeptide repeat proteins"/>
    <property type="match status" value="1"/>
</dbReference>